<dbReference type="SUPFAM" id="SSF46785">
    <property type="entry name" value="Winged helix' DNA-binding domain"/>
    <property type="match status" value="2"/>
</dbReference>
<organism evidence="3 4">
    <name type="scientific">Pantoea brenneri</name>
    <dbReference type="NCBI Taxonomy" id="472694"/>
    <lineage>
        <taxon>Bacteria</taxon>
        <taxon>Pseudomonadati</taxon>
        <taxon>Pseudomonadota</taxon>
        <taxon>Gammaproteobacteria</taxon>
        <taxon>Enterobacterales</taxon>
        <taxon>Erwiniaceae</taxon>
        <taxon>Pantoea</taxon>
    </lineage>
</organism>
<dbReference type="Gene3D" id="1.10.10.10">
    <property type="entry name" value="Winged helix-like DNA-binding domain superfamily/Winged helix DNA-binding domain"/>
    <property type="match status" value="2"/>
</dbReference>
<dbReference type="InterPro" id="IPR000525">
    <property type="entry name" value="Initiator_Rep_WH1"/>
</dbReference>
<dbReference type="GO" id="GO:0003887">
    <property type="term" value="F:DNA-directed DNA polymerase activity"/>
    <property type="evidence" value="ECO:0007669"/>
    <property type="project" value="InterPro"/>
</dbReference>
<dbReference type="Proteomes" id="UP000566985">
    <property type="component" value="Unassembled WGS sequence"/>
</dbReference>
<comment type="caution">
    <text evidence="3">The sequence shown here is derived from an EMBL/GenBank/DDBJ whole genome shotgun (WGS) entry which is preliminary data.</text>
</comment>
<dbReference type="GO" id="GO:0006270">
    <property type="term" value="P:DNA replication initiation"/>
    <property type="evidence" value="ECO:0007669"/>
    <property type="project" value="InterPro"/>
</dbReference>
<evidence type="ECO:0000313" key="3">
    <source>
        <dbReference type="EMBL" id="NUY99419.1"/>
    </source>
</evidence>
<feature type="domain" description="Initiator Rep protein WH1" evidence="2">
    <location>
        <begin position="15"/>
        <end position="178"/>
    </location>
</feature>
<dbReference type="EMBL" id="JABWPM010000058">
    <property type="protein sequence ID" value="NUY99419.1"/>
    <property type="molecule type" value="Genomic_DNA"/>
</dbReference>
<dbReference type="InterPro" id="IPR036388">
    <property type="entry name" value="WH-like_DNA-bd_sf"/>
</dbReference>
<reference evidence="3 4" key="1">
    <citation type="submission" date="2020-05" db="EMBL/GenBank/DDBJ databases">
        <title>Whole Genome Sequences of Enterobacteriales Associated with the International Space Station.</title>
        <authorList>
            <person name="Bharadwaj A."/>
            <person name="Daudu R."/>
            <person name="Singh N."/>
            <person name="Wood J."/>
            <person name="Debieu M."/>
            <person name="Mason C."/>
            <person name="Wang C."/>
            <person name="Venkateswaran K."/>
        </authorList>
    </citation>
    <scope>NUCLEOTIDE SEQUENCE [LARGE SCALE GENOMIC DNA]</scope>
    <source>
        <strain evidence="3 4">IF5SW-B1</strain>
    </source>
</reference>
<dbReference type="GeneID" id="84634224"/>
<dbReference type="InterPro" id="IPR036390">
    <property type="entry name" value="WH_DNA-bd_sf"/>
</dbReference>
<sequence length="307" mass="35176">MRLKVMMEVNKKTKIRHRNELNHTLAQLPLPAKRVMYMALAPIDSKEPLERGRVFKIRAEDLAALAKITPSLAYRQLKEGGKILGASKISLRGDDIIALAQELNLPFTAKNSPEELDLNITEWIAYSSDEGYLSLKFTRTIEPYISSLIGKKNKFTTQLLTASLRLSSQYSSSLYQLIRKHYSNFKKKNYFIISVEELKDELIAYTFDKDGNVEYKYPDFPIFKRDVLNKAIAEIKNKTEISFVGFTVHEKEGRKISKLKFEFVIDEDEFSGDKDGLTGDDDFKMTFGDDDAAFLKAFDETVPPQKK</sequence>
<accession>A0A7Y6TUL7</accession>
<name>A0A7Y6TUL7_9GAMM</name>
<evidence type="ECO:0000256" key="1">
    <source>
        <dbReference type="ARBA" id="ARBA00038283"/>
    </source>
</evidence>
<dbReference type="Pfam" id="PF21205">
    <property type="entry name" value="Rep3_C"/>
    <property type="match status" value="1"/>
</dbReference>
<gene>
    <name evidence="3" type="ORF">HU668_23660</name>
</gene>
<dbReference type="AlphaFoldDB" id="A0A7Y6TUL7"/>
<dbReference type="RefSeq" id="WP_069730077.1">
    <property type="nucleotide sequence ID" value="NZ_JABWPE010000060.1"/>
</dbReference>
<protein>
    <submittedName>
        <fullName evidence="3">Replication initiation protein</fullName>
    </submittedName>
</protein>
<evidence type="ECO:0000313" key="4">
    <source>
        <dbReference type="Proteomes" id="UP000566985"/>
    </source>
</evidence>
<evidence type="ECO:0000259" key="2">
    <source>
        <dbReference type="Pfam" id="PF01051"/>
    </source>
</evidence>
<dbReference type="Pfam" id="PF01051">
    <property type="entry name" value="Rep3_N"/>
    <property type="match status" value="1"/>
</dbReference>
<comment type="similarity">
    <text evidence="1">Belongs to the initiator RepB protein family.</text>
</comment>
<proteinExistence type="inferred from homology"/>